<feature type="chain" id="PRO_5040359329" evidence="1">
    <location>
        <begin position="22"/>
        <end position="169"/>
    </location>
</feature>
<dbReference type="EMBL" id="CP068108">
    <property type="protein sequence ID" value="QQU01200.1"/>
    <property type="molecule type" value="Genomic_DNA"/>
</dbReference>
<keyword evidence="1" id="KW-0732">Signal</keyword>
<organism evidence="3 4">
    <name type="scientific">Myroides odoratus</name>
    <name type="common">Flavobacterium odoratum</name>
    <dbReference type="NCBI Taxonomy" id="256"/>
    <lineage>
        <taxon>Bacteria</taxon>
        <taxon>Pseudomonadati</taxon>
        <taxon>Bacteroidota</taxon>
        <taxon>Flavobacteriia</taxon>
        <taxon>Flavobacteriales</taxon>
        <taxon>Flavobacteriaceae</taxon>
        <taxon>Myroides</taxon>
    </lineage>
</organism>
<evidence type="ECO:0000313" key="3">
    <source>
        <dbReference type="EMBL" id="QQU01200.1"/>
    </source>
</evidence>
<feature type="signal peptide" evidence="1">
    <location>
        <begin position="1"/>
        <end position="21"/>
    </location>
</feature>
<evidence type="ECO:0000313" key="4">
    <source>
        <dbReference type="Proteomes" id="UP000596202"/>
    </source>
</evidence>
<dbReference type="AlphaFoldDB" id="A0A9Q6ZCK2"/>
<dbReference type="GeneID" id="93527091"/>
<dbReference type="PROSITE" id="PS51257">
    <property type="entry name" value="PROKAR_LIPOPROTEIN"/>
    <property type="match status" value="1"/>
</dbReference>
<dbReference type="InterPro" id="IPR024311">
    <property type="entry name" value="Lipocalin-like"/>
</dbReference>
<evidence type="ECO:0000259" key="2">
    <source>
        <dbReference type="Pfam" id="PF13648"/>
    </source>
</evidence>
<dbReference type="RefSeq" id="WP_002991571.1">
    <property type="nucleotide sequence ID" value="NZ_CP068108.1"/>
</dbReference>
<name>A0A9Q6ZCK2_MYROD</name>
<dbReference type="Pfam" id="PF13648">
    <property type="entry name" value="Lipocalin_4"/>
    <property type="match status" value="1"/>
</dbReference>
<accession>A0A9Q6ZCK2</accession>
<protein>
    <submittedName>
        <fullName evidence="3">Lipocalin family protein</fullName>
    </submittedName>
</protein>
<sequence length="169" mass="19188">MKKIILFAAMAVLSVGTLSCSSDDNSSTPEKPNYQEAIQGNWKESKTFYLDKDRKVIGEAPALDNDGCGVDEYLFQDNMLTYLLNYRYIQGDIDECRLDNMIETFSIDGNKITNTYEEDGIIEITEFEIASLTESKLVLIDLDEISESAAETEEWPKGTRFIQVELVRK</sequence>
<reference evidence="3 4" key="1">
    <citation type="submission" date="2021-01" db="EMBL/GenBank/DDBJ databases">
        <title>FDA dAtabase for Regulatory Grade micrObial Sequences (FDA-ARGOS): Supporting development and validation of Infectious Disease Dx tests.</title>
        <authorList>
            <person name="Sproer C."/>
            <person name="Gronow S."/>
            <person name="Severitt S."/>
            <person name="Schroder I."/>
            <person name="Tallon L."/>
            <person name="Sadzewicz L."/>
            <person name="Zhao X."/>
            <person name="Boylan J."/>
            <person name="Ott S."/>
            <person name="Bowen H."/>
            <person name="Vavikolanu K."/>
            <person name="Mehta A."/>
            <person name="Aluvathingal J."/>
            <person name="Nadendla S."/>
            <person name="Lowell S."/>
            <person name="Myers T."/>
            <person name="Yan Y."/>
            <person name="Sichtig H."/>
        </authorList>
    </citation>
    <scope>NUCLEOTIDE SEQUENCE [LARGE SCALE GENOMIC DNA]</scope>
    <source>
        <strain evidence="3 4">FDAARGOS_1131</strain>
    </source>
</reference>
<dbReference type="OrthoDB" id="1451787at2"/>
<dbReference type="Proteomes" id="UP000596202">
    <property type="component" value="Chromosome"/>
</dbReference>
<proteinExistence type="predicted"/>
<gene>
    <name evidence="3" type="ORF">I6I88_05465</name>
</gene>
<evidence type="ECO:0000256" key="1">
    <source>
        <dbReference type="SAM" id="SignalP"/>
    </source>
</evidence>
<feature type="domain" description="Lipocalin-like" evidence="2">
    <location>
        <begin position="38"/>
        <end position="139"/>
    </location>
</feature>